<keyword evidence="1" id="KW-0812">Transmembrane</keyword>
<keyword evidence="3" id="KW-1185">Reference proteome</keyword>
<evidence type="ECO:0000256" key="1">
    <source>
        <dbReference type="SAM" id="Phobius"/>
    </source>
</evidence>
<organism evidence="2 3">
    <name type="scientific">Bombella saccharophila</name>
    <dbReference type="NCBI Taxonomy" id="2967338"/>
    <lineage>
        <taxon>Bacteria</taxon>
        <taxon>Pseudomonadati</taxon>
        <taxon>Pseudomonadota</taxon>
        <taxon>Alphaproteobacteria</taxon>
        <taxon>Acetobacterales</taxon>
        <taxon>Acetobacteraceae</taxon>
        <taxon>Bombella</taxon>
    </lineage>
</organism>
<reference evidence="2 3" key="1">
    <citation type="submission" date="2022-07" db="EMBL/GenBank/DDBJ databases">
        <title>Bombella genomes.</title>
        <authorList>
            <person name="Harer L."/>
            <person name="Styblova S."/>
            <person name="Ehrmann M."/>
        </authorList>
    </citation>
    <scope>NUCLEOTIDE SEQUENCE [LARGE SCALE GENOMIC DNA]</scope>
    <source>
        <strain evidence="2 3">TMW 2.2558</strain>
    </source>
</reference>
<keyword evidence="1" id="KW-1133">Transmembrane helix</keyword>
<dbReference type="SUPFAM" id="SSF53448">
    <property type="entry name" value="Nucleotide-diphospho-sugar transferases"/>
    <property type="match status" value="1"/>
</dbReference>
<keyword evidence="1" id="KW-0472">Membrane</keyword>
<dbReference type="RefSeq" id="WP_266106901.1">
    <property type="nucleotide sequence ID" value="NZ_JANIDW010000003.1"/>
</dbReference>
<dbReference type="InterPro" id="IPR029044">
    <property type="entry name" value="Nucleotide-diphossugar_trans"/>
</dbReference>
<accession>A0ABT3WBG4</accession>
<name>A0ABT3WBG4_9PROT</name>
<proteinExistence type="predicted"/>
<evidence type="ECO:0008006" key="4">
    <source>
        <dbReference type="Google" id="ProtNLM"/>
    </source>
</evidence>
<gene>
    <name evidence="2" type="ORF">NQF64_06830</name>
</gene>
<evidence type="ECO:0000313" key="2">
    <source>
        <dbReference type="EMBL" id="MCX5614953.1"/>
    </source>
</evidence>
<sequence length="255" mass="28168">MQTGNTPSGKIMLATPCFGGMVTTGYMLSVIGYASSGQSIPMTVMHVGDDAMITRARNTLLSNFYFRSDCTHLLFVDADISFPANAPTRLFEAGKDVIAGLYPLRDRFWDDQTKHNILAGERQQTASLRYVGETAAMHETYEHGPLLKTAYAGTGFMMISRHAVSRMLKAYPELEYKRIDAPAGEDGRRFALFEGSIDAETGTYLSEDYTFCKRWREIGGEVWVDTAIELTHTGAASFSGVPSVRVGIAHNRRPV</sequence>
<dbReference type="Gene3D" id="3.90.550.40">
    <property type="match status" value="1"/>
</dbReference>
<comment type="caution">
    <text evidence="2">The sequence shown here is derived from an EMBL/GenBank/DDBJ whole genome shotgun (WGS) entry which is preliminary data.</text>
</comment>
<dbReference type="EMBL" id="JANIDW010000003">
    <property type="protein sequence ID" value="MCX5614953.1"/>
    <property type="molecule type" value="Genomic_DNA"/>
</dbReference>
<feature type="transmembrane region" description="Helical" evidence="1">
    <location>
        <begin position="12"/>
        <end position="34"/>
    </location>
</feature>
<dbReference type="Proteomes" id="UP001165648">
    <property type="component" value="Unassembled WGS sequence"/>
</dbReference>
<protein>
    <recommendedName>
        <fullName evidence="4">Glycosyltransferase</fullName>
    </recommendedName>
</protein>
<evidence type="ECO:0000313" key="3">
    <source>
        <dbReference type="Proteomes" id="UP001165648"/>
    </source>
</evidence>